<feature type="signal peptide" evidence="1">
    <location>
        <begin position="1"/>
        <end position="30"/>
    </location>
</feature>
<keyword evidence="3" id="KW-1185">Reference proteome</keyword>
<dbReference type="InterPro" id="IPR008309">
    <property type="entry name" value="YdbL"/>
</dbReference>
<dbReference type="AlphaFoldDB" id="A0A2S9K3S0"/>
<dbReference type="OrthoDB" id="9798130at2"/>
<proteinExistence type="predicted"/>
<evidence type="ECO:0000313" key="3">
    <source>
        <dbReference type="Proteomes" id="UP000238589"/>
    </source>
</evidence>
<evidence type="ECO:0000256" key="1">
    <source>
        <dbReference type="SAM" id="SignalP"/>
    </source>
</evidence>
<accession>A0A2S9K3S0</accession>
<dbReference type="Pfam" id="PF07027">
    <property type="entry name" value="DUF1318"/>
    <property type="match status" value="1"/>
</dbReference>
<dbReference type="EMBL" id="PVLQ01000035">
    <property type="protein sequence ID" value="PRD65119.1"/>
    <property type="molecule type" value="Genomic_DNA"/>
</dbReference>
<comment type="caution">
    <text evidence="2">The sequence shown here is derived from an EMBL/GenBank/DDBJ whole genome shotgun (WGS) entry which is preliminary data.</text>
</comment>
<dbReference type="Proteomes" id="UP000238589">
    <property type="component" value="Unassembled WGS sequence"/>
</dbReference>
<feature type="chain" id="PRO_5015468910" evidence="1">
    <location>
        <begin position="31"/>
        <end position="117"/>
    </location>
</feature>
<protein>
    <submittedName>
        <fullName evidence="2">DUF1318 domain-containing protein</fullName>
    </submittedName>
</protein>
<dbReference type="PIRSF" id="PIRSF025560">
    <property type="entry name" value="UCP025560"/>
    <property type="match status" value="1"/>
</dbReference>
<sequence length="117" mass="12618">MDPMTTSKHMKQAFKAAVLGFALLAGTAHAIDLAGAKSQGWLGEQRDGYLGLVRSDAPPEVRQLLDQVNRQRSAQFEQIAARNGISVNDAAAVFAREALQRTQPGNYVQGPGGWVKK</sequence>
<keyword evidence="1" id="KW-0732">Signal</keyword>
<name>A0A2S9K3S0_9BURK</name>
<reference evidence="2 3" key="1">
    <citation type="submission" date="2018-03" db="EMBL/GenBank/DDBJ databases">
        <title>Comparative genomics illustrates the genes involved in a hyperalkaliphilic mechanisms of Serpentinomonas isolated from highly-alkaline calcium-rich serpentinized springs.</title>
        <authorList>
            <person name="Suzuki S."/>
            <person name="Ishii S."/>
            <person name="Walworth N."/>
            <person name="Bird L."/>
            <person name="Kuenen J.G."/>
            <person name="Nealson K.H."/>
        </authorList>
    </citation>
    <scope>NUCLEOTIDE SEQUENCE [LARGE SCALE GENOMIC DNA]</scope>
    <source>
        <strain evidence="2 3">P1</strain>
    </source>
</reference>
<gene>
    <name evidence="2" type="ORF">C6P64_10690</name>
</gene>
<evidence type="ECO:0000313" key="2">
    <source>
        <dbReference type="EMBL" id="PRD65119.1"/>
    </source>
</evidence>
<organism evidence="2 3">
    <name type="scientific">Malikia granosa</name>
    <dbReference type="NCBI Taxonomy" id="263067"/>
    <lineage>
        <taxon>Bacteria</taxon>
        <taxon>Pseudomonadati</taxon>
        <taxon>Pseudomonadota</taxon>
        <taxon>Betaproteobacteria</taxon>
        <taxon>Burkholderiales</taxon>
        <taxon>Comamonadaceae</taxon>
        <taxon>Malikia</taxon>
    </lineage>
</organism>